<dbReference type="GO" id="GO:0016787">
    <property type="term" value="F:hydrolase activity"/>
    <property type="evidence" value="ECO:0007669"/>
    <property type="project" value="UniProtKB-KW"/>
</dbReference>
<dbReference type="RefSeq" id="WP_046528103.1">
    <property type="nucleotide sequence ID" value="NZ_CP194061.1"/>
</dbReference>
<keyword evidence="1" id="KW-0732">Signal</keyword>
<protein>
    <submittedName>
        <fullName evidence="3">Murein DD-endopeptidase MepM/ murein hydrolase activator NlpD</fullName>
    </submittedName>
</protein>
<dbReference type="InterPro" id="IPR016047">
    <property type="entry name" value="M23ase_b-sheet_dom"/>
</dbReference>
<name>A0ABU0GGX2_9CELL</name>
<comment type="caution">
    <text evidence="3">The sequence shown here is derived from an EMBL/GenBank/DDBJ whole genome shotgun (WGS) entry which is preliminary data.</text>
</comment>
<accession>A0ABU0GGX2</accession>
<dbReference type="PANTHER" id="PTHR21666:SF289">
    <property type="entry name" value="L-ALA--D-GLU ENDOPEPTIDASE"/>
    <property type="match status" value="1"/>
</dbReference>
<keyword evidence="4" id="KW-1185">Reference proteome</keyword>
<dbReference type="InterPro" id="IPR011055">
    <property type="entry name" value="Dup_hybrid_motif"/>
</dbReference>
<proteinExistence type="predicted"/>
<feature type="domain" description="M23ase beta-sheet core" evidence="2">
    <location>
        <begin position="75"/>
        <end position="169"/>
    </location>
</feature>
<dbReference type="Gene3D" id="2.70.70.10">
    <property type="entry name" value="Glucose Permease (Domain IIA)"/>
    <property type="match status" value="1"/>
</dbReference>
<evidence type="ECO:0000256" key="1">
    <source>
        <dbReference type="ARBA" id="ARBA00022729"/>
    </source>
</evidence>
<dbReference type="InterPro" id="IPR050570">
    <property type="entry name" value="Cell_wall_metabolism_enzyme"/>
</dbReference>
<dbReference type="PANTHER" id="PTHR21666">
    <property type="entry name" value="PEPTIDASE-RELATED"/>
    <property type="match status" value="1"/>
</dbReference>
<dbReference type="Proteomes" id="UP001240250">
    <property type="component" value="Unassembled WGS sequence"/>
</dbReference>
<organism evidence="3 4">
    <name type="scientific">Cellulomonas iranensis</name>
    <dbReference type="NCBI Taxonomy" id="76862"/>
    <lineage>
        <taxon>Bacteria</taxon>
        <taxon>Bacillati</taxon>
        <taxon>Actinomycetota</taxon>
        <taxon>Actinomycetes</taxon>
        <taxon>Micrococcales</taxon>
        <taxon>Cellulomonadaceae</taxon>
        <taxon>Cellulomonas</taxon>
    </lineage>
</organism>
<dbReference type="Pfam" id="PF01551">
    <property type="entry name" value="Peptidase_M23"/>
    <property type="match status" value="1"/>
</dbReference>
<evidence type="ECO:0000259" key="2">
    <source>
        <dbReference type="Pfam" id="PF01551"/>
    </source>
</evidence>
<sequence>MPAAALPAAPARRRTARAVTGAVVATVGAYVALALATGAGGAPPPPAPPAAYRPPVEAPVVVRAFAPPPRPWLPGHRGVDVAAAAGAPVLAPADGVVTFAGRVVDRGVVTVLHPDGRRSSLEPVSATVAVGQAVLAGDALGVVAGSPHGTEGGPGVHWGVREGDVYVDPWDLLPGRGPVVLLEAPAG</sequence>
<evidence type="ECO:0000313" key="4">
    <source>
        <dbReference type="Proteomes" id="UP001240250"/>
    </source>
</evidence>
<dbReference type="SUPFAM" id="SSF51261">
    <property type="entry name" value="Duplicated hybrid motif"/>
    <property type="match status" value="1"/>
</dbReference>
<gene>
    <name evidence="3" type="ORF">JO380_000228</name>
</gene>
<reference evidence="3 4" key="1">
    <citation type="submission" date="2023-07" db="EMBL/GenBank/DDBJ databases">
        <title>Sequencing the genomes of 1000 actinobacteria strains.</title>
        <authorList>
            <person name="Klenk H.-P."/>
        </authorList>
    </citation>
    <scope>NUCLEOTIDE SEQUENCE [LARGE SCALE GENOMIC DNA]</scope>
    <source>
        <strain evidence="3 4">DSM 14785</strain>
    </source>
</reference>
<evidence type="ECO:0000313" key="3">
    <source>
        <dbReference type="EMBL" id="MDQ0423847.1"/>
    </source>
</evidence>
<keyword evidence="3" id="KW-0378">Hydrolase</keyword>
<dbReference type="EMBL" id="JAUSVM010000001">
    <property type="protein sequence ID" value="MDQ0423847.1"/>
    <property type="molecule type" value="Genomic_DNA"/>
</dbReference>